<keyword evidence="1" id="KW-0285">Flavoprotein</keyword>
<dbReference type="Pfam" id="PF00724">
    <property type="entry name" value="Oxidored_FMN"/>
    <property type="match status" value="1"/>
</dbReference>
<evidence type="ECO:0000313" key="5">
    <source>
        <dbReference type="Proteomes" id="UP000198597"/>
    </source>
</evidence>
<dbReference type="InterPro" id="IPR051799">
    <property type="entry name" value="NADH_flavin_oxidoreductase"/>
</dbReference>
<evidence type="ECO:0000256" key="1">
    <source>
        <dbReference type="ARBA" id="ARBA00022630"/>
    </source>
</evidence>
<protein>
    <submittedName>
        <fullName evidence="4">NADH:flavin oxidoreductase / NADH oxidase family protein</fullName>
    </submittedName>
</protein>
<proteinExistence type="predicted"/>
<dbReference type="GO" id="GO:0010181">
    <property type="term" value="F:FMN binding"/>
    <property type="evidence" value="ECO:0007669"/>
    <property type="project" value="InterPro"/>
</dbReference>
<dbReference type="CDD" id="cd02803">
    <property type="entry name" value="OYE_like_FMN_family"/>
    <property type="match status" value="1"/>
</dbReference>
<evidence type="ECO:0000259" key="3">
    <source>
        <dbReference type="Pfam" id="PF00724"/>
    </source>
</evidence>
<evidence type="ECO:0000256" key="2">
    <source>
        <dbReference type="ARBA" id="ARBA00023002"/>
    </source>
</evidence>
<dbReference type="Proteomes" id="UP000198597">
    <property type="component" value="Unassembled WGS sequence"/>
</dbReference>
<name>A0A1H0LPL5_9CLOT</name>
<dbReference type="InterPro" id="IPR013785">
    <property type="entry name" value="Aldolase_TIM"/>
</dbReference>
<dbReference type="SUPFAM" id="SSF51395">
    <property type="entry name" value="FMN-linked oxidoreductases"/>
    <property type="match status" value="1"/>
</dbReference>
<dbReference type="Gene3D" id="3.20.20.70">
    <property type="entry name" value="Aldolase class I"/>
    <property type="match status" value="1"/>
</dbReference>
<keyword evidence="5" id="KW-1185">Reference proteome</keyword>
<dbReference type="EMBL" id="FNJM01000001">
    <property type="protein sequence ID" value="SDO69993.1"/>
    <property type="molecule type" value="Genomic_DNA"/>
</dbReference>
<accession>A0A1H0LPL5</accession>
<dbReference type="PANTHER" id="PTHR43656">
    <property type="entry name" value="BINDING OXIDOREDUCTASE, PUTATIVE (AFU_ORTHOLOGUE AFUA_2G08260)-RELATED"/>
    <property type="match status" value="1"/>
</dbReference>
<dbReference type="STRING" id="94869.SAMN04488529_101154"/>
<feature type="domain" description="NADH:flavin oxidoreductase/NADH oxidase N-terminal" evidence="3">
    <location>
        <begin position="25"/>
        <end position="241"/>
    </location>
</feature>
<sequence length="270" mass="30344">MQIVYGGFMTTFNVGERTIWGPSTMQNEVTGTWAKEITKDEIKYLVNAYAQAALRIKKSGFNGVEIHGGHGYLLSQFLSPYYNKRRDEYGGNIGNRGRIIFEIYEAIREKVGKSFPILIKLNSADYVKEGGLTQEDSLYVAKKLADLGISAIEVTGGNESIKEVADNNLGAARTKVVISRDRESYFKDYASKLSSMVDIPIILIRGNRHLDVMEDILKNTKIQYFTLSRPLTAEPDLINKWCSGDRKKVKCVSCNKCYSTPGKRCIFSFS</sequence>
<evidence type="ECO:0000313" key="4">
    <source>
        <dbReference type="EMBL" id="SDO69993.1"/>
    </source>
</evidence>
<dbReference type="GO" id="GO:0016491">
    <property type="term" value="F:oxidoreductase activity"/>
    <property type="evidence" value="ECO:0007669"/>
    <property type="project" value="UniProtKB-KW"/>
</dbReference>
<keyword evidence="2" id="KW-0560">Oxidoreductase</keyword>
<reference evidence="4 5" key="1">
    <citation type="submission" date="2016-10" db="EMBL/GenBank/DDBJ databases">
        <authorList>
            <person name="de Groot N.N."/>
        </authorList>
    </citation>
    <scope>NUCLEOTIDE SEQUENCE [LARGE SCALE GENOMIC DNA]</scope>
    <source>
        <strain evidence="4 5">DSM 12272</strain>
    </source>
</reference>
<gene>
    <name evidence="4" type="ORF">SAMN04488529_101154</name>
</gene>
<organism evidence="4 5">
    <name type="scientific">Clostridium gasigenes</name>
    <dbReference type="NCBI Taxonomy" id="94869"/>
    <lineage>
        <taxon>Bacteria</taxon>
        <taxon>Bacillati</taxon>
        <taxon>Bacillota</taxon>
        <taxon>Clostridia</taxon>
        <taxon>Eubacteriales</taxon>
        <taxon>Clostridiaceae</taxon>
        <taxon>Clostridium</taxon>
    </lineage>
</organism>
<dbReference type="InterPro" id="IPR001155">
    <property type="entry name" value="OxRdtase_FMN_N"/>
</dbReference>
<dbReference type="AlphaFoldDB" id="A0A1H0LPL5"/>
<dbReference type="PANTHER" id="PTHR43656:SF2">
    <property type="entry name" value="BINDING OXIDOREDUCTASE, PUTATIVE (AFU_ORTHOLOGUE AFUA_2G08260)-RELATED"/>
    <property type="match status" value="1"/>
</dbReference>